<dbReference type="AlphaFoldDB" id="A0A839K3J3"/>
<proteinExistence type="predicted"/>
<dbReference type="InterPro" id="IPR047964">
    <property type="entry name" value="EFR1-like"/>
</dbReference>
<keyword evidence="2" id="KW-0408">Iron</keyword>
<accession>A0A839K3J3</accession>
<dbReference type="InterPro" id="IPR017900">
    <property type="entry name" value="4Fe4S_Fe_S_CS"/>
</dbReference>
<dbReference type="Pfam" id="PF13187">
    <property type="entry name" value="Fer4_9"/>
    <property type="match status" value="1"/>
</dbReference>
<dbReference type="Proteomes" id="UP000574276">
    <property type="component" value="Unassembled WGS sequence"/>
</dbReference>
<dbReference type="GO" id="GO:0046872">
    <property type="term" value="F:metal ion binding"/>
    <property type="evidence" value="ECO:0007669"/>
    <property type="project" value="UniProtKB-KW"/>
</dbReference>
<protein>
    <submittedName>
        <fullName evidence="5">4Fe-4S binding protein</fullName>
    </submittedName>
</protein>
<reference evidence="5 6" key="1">
    <citation type="submission" date="2020-07" db="EMBL/GenBank/DDBJ databases">
        <title>Characterization and genome sequencing of isolate MD1, a novel member within the family Lachnospiraceae.</title>
        <authorList>
            <person name="Rettenmaier R."/>
            <person name="Di Bello L."/>
            <person name="Zinser C."/>
            <person name="Scheitz K."/>
            <person name="Liebl W."/>
            <person name="Zverlov V."/>
        </authorList>
    </citation>
    <scope>NUCLEOTIDE SEQUENCE [LARGE SCALE GENOMIC DNA]</scope>
    <source>
        <strain evidence="5 6">MD1</strain>
    </source>
</reference>
<dbReference type="PROSITE" id="PS51379">
    <property type="entry name" value="4FE4S_FER_2"/>
    <property type="match status" value="2"/>
</dbReference>
<dbReference type="GO" id="GO:0051536">
    <property type="term" value="F:iron-sulfur cluster binding"/>
    <property type="evidence" value="ECO:0007669"/>
    <property type="project" value="UniProtKB-KW"/>
</dbReference>
<gene>
    <name evidence="5" type="ORF">H0486_10205</name>
</gene>
<evidence type="ECO:0000256" key="3">
    <source>
        <dbReference type="ARBA" id="ARBA00023014"/>
    </source>
</evidence>
<dbReference type="Gene3D" id="3.30.70.20">
    <property type="match status" value="1"/>
</dbReference>
<dbReference type="InterPro" id="IPR017896">
    <property type="entry name" value="4Fe4S_Fe-S-bd"/>
</dbReference>
<dbReference type="PROSITE" id="PS00198">
    <property type="entry name" value="4FE4S_FER_1"/>
    <property type="match status" value="1"/>
</dbReference>
<evidence type="ECO:0000313" key="5">
    <source>
        <dbReference type="EMBL" id="MBB2183251.1"/>
    </source>
</evidence>
<name>A0A839K3J3_9FIRM</name>
<organism evidence="5 6">
    <name type="scientific">Variimorphobacter saccharofermentans</name>
    <dbReference type="NCBI Taxonomy" id="2755051"/>
    <lineage>
        <taxon>Bacteria</taxon>
        <taxon>Bacillati</taxon>
        <taxon>Bacillota</taxon>
        <taxon>Clostridia</taxon>
        <taxon>Lachnospirales</taxon>
        <taxon>Lachnospiraceae</taxon>
        <taxon>Variimorphobacter</taxon>
    </lineage>
</organism>
<keyword evidence="6" id="KW-1185">Reference proteome</keyword>
<sequence length="66" mass="7436">MGCRICEKACPLNNISMVNKKPIWGENCTHCMACISKCPKKAIEFGNTTQGKTRYLLKDYVPVKNL</sequence>
<keyword evidence="3" id="KW-0411">Iron-sulfur</keyword>
<feature type="domain" description="4Fe-4S ferredoxin-type" evidence="4">
    <location>
        <begin position="1"/>
        <end position="19"/>
    </location>
</feature>
<evidence type="ECO:0000313" key="6">
    <source>
        <dbReference type="Proteomes" id="UP000574276"/>
    </source>
</evidence>
<comment type="caution">
    <text evidence="5">The sequence shown here is derived from an EMBL/GenBank/DDBJ whole genome shotgun (WGS) entry which is preliminary data.</text>
</comment>
<dbReference type="NCBIfam" id="NF038196">
    <property type="entry name" value="ferrodoxin_EFR1"/>
    <property type="match status" value="1"/>
</dbReference>
<evidence type="ECO:0000256" key="1">
    <source>
        <dbReference type="ARBA" id="ARBA00022723"/>
    </source>
</evidence>
<evidence type="ECO:0000256" key="2">
    <source>
        <dbReference type="ARBA" id="ARBA00023004"/>
    </source>
</evidence>
<feature type="domain" description="4Fe-4S ferredoxin-type" evidence="4">
    <location>
        <begin position="20"/>
        <end position="48"/>
    </location>
</feature>
<evidence type="ECO:0000259" key="4">
    <source>
        <dbReference type="PROSITE" id="PS51379"/>
    </source>
</evidence>
<dbReference type="SUPFAM" id="SSF54862">
    <property type="entry name" value="4Fe-4S ferredoxins"/>
    <property type="match status" value="1"/>
</dbReference>
<keyword evidence="1" id="KW-0479">Metal-binding</keyword>
<dbReference type="EMBL" id="JACEGA010000001">
    <property type="protein sequence ID" value="MBB2183251.1"/>
    <property type="molecule type" value="Genomic_DNA"/>
</dbReference>